<keyword evidence="5 9" id="KW-1133">Transmembrane helix</keyword>
<evidence type="ECO:0000256" key="5">
    <source>
        <dbReference type="ARBA" id="ARBA00022989"/>
    </source>
</evidence>
<comment type="similarity">
    <text evidence="2 8">Belongs to the N-Me-Phe pilin family.</text>
</comment>
<sequence length="147" mass="15087">MKNMQKGFTLIELMIVVAIIGILAAVAIPSYQDYTQKAKLSEVILAASSCRTAITDAFQNAPSDPGAGNYGCEAGSASSAVSKYVQTIATGTNGVVTVTTANLNTNGSVVLTPRNGTAVATFGNPISTWQCSASIPALTKLLPKSCL</sequence>
<feature type="transmembrane region" description="Helical" evidence="9">
    <location>
        <begin position="7"/>
        <end position="31"/>
    </location>
</feature>
<dbReference type="PROSITE" id="PS00409">
    <property type="entry name" value="PROKAR_NTER_METHYL"/>
    <property type="match status" value="1"/>
</dbReference>
<organism evidence="10 11">
    <name type="scientific">Iodobacter ciconiae</name>
    <dbReference type="NCBI Taxonomy" id="2496266"/>
    <lineage>
        <taxon>Bacteria</taxon>
        <taxon>Pseudomonadati</taxon>
        <taxon>Pseudomonadota</taxon>
        <taxon>Betaproteobacteria</taxon>
        <taxon>Neisseriales</taxon>
        <taxon>Chitinibacteraceae</taxon>
        <taxon>Iodobacter</taxon>
    </lineage>
</organism>
<keyword evidence="3" id="KW-0488">Methylation</keyword>
<dbReference type="EMBL" id="CP034433">
    <property type="protein sequence ID" value="AZN37371.1"/>
    <property type="molecule type" value="Genomic_DNA"/>
</dbReference>
<keyword evidence="6 9" id="KW-0472">Membrane</keyword>
<dbReference type="AlphaFoldDB" id="A0A3S8ZV84"/>
<dbReference type="GO" id="GO:0009289">
    <property type="term" value="C:pilus"/>
    <property type="evidence" value="ECO:0007669"/>
    <property type="project" value="InterPro"/>
</dbReference>
<dbReference type="GO" id="GO:0015628">
    <property type="term" value="P:protein secretion by the type II secretion system"/>
    <property type="evidence" value="ECO:0007669"/>
    <property type="project" value="InterPro"/>
</dbReference>
<accession>A0A3S8ZV84</accession>
<dbReference type="InterPro" id="IPR002416">
    <property type="entry name" value="T2SS_protein-GspH"/>
</dbReference>
<evidence type="ECO:0000256" key="8">
    <source>
        <dbReference type="RuleBase" id="RU000389"/>
    </source>
</evidence>
<reference evidence="10 11" key="1">
    <citation type="submission" date="2018-12" db="EMBL/GenBank/DDBJ databases">
        <title>Complete genome sequence of Iodobacter sp. H11R3.</title>
        <authorList>
            <person name="Bae J.-W."/>
        </authorList>
    </citation>
    <scope>NUCLEOTIDE SEQUENCE [LARGE SCALE GENOMIC DNA]</scope>
    <source>
        <strain evidence="10 11">H11R3</strain>
    </source>
</reference>
<dbReference type="Pfam" id="PF07963">
    <property type="entry name" value="N_methyl"/>
    <property type="match status" value="1"/>
</dbReference>
<dbReference type="GO" id="GO:0015627">
    <property type="term" value="C:type II protein secretion system complex"/>
    <property type="evidence" value="ECO:0007669"/>
    <property type="project" value="InterPro"/>
</dbReference>
<dbReference type="Proteomes" id="UP000282438">
    <property type="component" value="Chromosome"/>
</dbReference>
<dbReference type="OrthoDB" id="8607132at2"/>
<dbReference type="SUPFAM" id="SSF54523">
    <property type="entry name" value="Pili subunits"/>
    <property type="match status" value="1"/>
</dbReference>
<dbReference type="GO" id="GO:0016020">
    <property type="term" value="C:membrane"/>
    <property type="evidence" value="ECO:0007669"/>
    <property type="project" value="UniProtKB-SubCell"/>
</dbReference>
<dbReference type="PRINTS" id="PR00885">
    <property type="entry name" value="BCTERIALGSPH"/>
</dbReference>
<dbReference type="InterPro" id="IPR001082">
    <property type="entry name" value="Pilin"/>
</dbReference>
<evidence type="ECO:0000256" key="4">
    <source>
        <dbReference type="ARBA" id="ARBA00022692"/>
    </source>
</evidence>
<keyword evidence="4 9" id="KW-0812">Transmembrane</keyword>
<dbReference type="InterPro" id="IPR045584">
    <property type="entry name" value="Pilin-like"/>
</dbReference>
<evidence type="ECO:0000256" key="3">
    <source>
        <dbReference type="ARBA" id="ARBA00022481"/>
    </source>
</evidence>
<protein>
    <submittedName>
        <fullName evidence="10">Prepilin-type N-terminal cleavage/methylation domain-containing protein</fullName>
    </submittedName>
</protein>
<evidence type="ECO:0000256" key="2">
    <source>
        <dbReference type="ARBA" id="ARBA00005233"/>
    </source>
</evidence>
<keyword evidence="11" id="KW-1185">Reference proteome</keyword>
<evidence type="ECO:0000256" key="7">
    <source>
        <dbReference type="ARBA" id="ARBA00023157"/>
    </source>
</evidence>
<comment type="subcellular location">
    <subcellularLocation>
        <location evidence="1">Membrane</location>
        <topology evidence="1">Single-pass membrane protein</topology>
    </subcellularLocation>
</comment>
<dbReference type="GO" id="GO:0007155">
    <property type="term" value="P:cell adhesion"/>
    <property type="evidence" value="ECO:0007669"/>
    <property type="project" value="InterPro"/>
</dbReference>
<dbReference type="InterPro" id="IPR012902">
    <property type="entry name" value="N_methyl_site"/>
</dbReference>
<keyword evidence="8" id="KW-0281">Fimbrium</keyword>
<dbReference type="RefSeq" id="WP_125974912.1">
    <property type="nucleotide sequence ID" value="NZ_CP034433.1"/>
</dbReference>
<evidence type="ECO:0000313" key="10">
    <source>
        <dbReference type="EMBL" id="AZN37371.1"/>
    </source>
</evidence>
<name>A0A3S8ZV84_9NEIS</name>
<dbReference type="Gene3D" id="3.30.700.10">
    <property type="entry name" value="Glycoprotein, Type 4 Pilin"/>
    <property type="match status" value="1"/>
</dbReference>
<evidence type="ECO:0000256" key="6">
    <source>
        <dbReference type="ARBA" id="ARBA00023136"/>
    </source>
</evidence>
<evidence type="ECO:0000256" key="9">
    <source>
        <dbReference type="SAM" id="Phobius"/>
    </source>
</evidence>
<evidence type="ECO:0000256" key="1">
    <source>
        <dbReference type="ARBA" id="ARBA00004167"/>
    </source>
</evidence>
<keyword evidence="7" id="KW-1015">Disulfide bond</keyword>
<dbReference type="KEGG" id="iod:EJO50_13270"/>
<dbReference type="PANTHER" id="PTHR30093:SF34">
    <property type="entry name" value="PREPILIN PEPTIDASE-DEPENDENT PROTEIN D"/>
    <property type="match status" value="1"/>
</dbReference>
<evidence type="ECO:0000313" key="11">
    <source>
        <dbReference type="Proteomes" id="UP000282438"/>
    </source>
</evidence>
<dbReference type="Pfam" id="PF00114">
    <property type="entry name" value="Pilin"/>
    <property type="match status" value="1"/>
</dbReference>
<gene>
    <name evidence="10" type="ORF">EJO50_13270</name>
</gene>
<dbReference type="PANTHER" id="PTHR30093">
    <property type="entry name" value="GENERAL SECRETION PATHWAY PROTEIN G"/>
    <property type="match status" value="1"/>
</dbReference>
<proteinExistence type="inferred from homology"/>
<dbReference type="NCBIfam" id="TIGR02532">
    <property type="entry name" value="IV_pilin_GFxxxE"/>
    <property type="match status" value="1"/>
</dbReference>